<protein>
    <submittedName>
        <fullName evidence="2">Uncharacterized protein</fullName>
    </submittedName>
</protein>
<accession>A0AAE9ZES5</accession>
<dbReference type="RefSeq" id="WP_274493694.1">
    <property type="nucleotide sequence ID" value="NZ_CP118166.1"/>
</dbReference>
<organism evidence="2 3">
    <name type="scientific">Hyphococcus flavus</name>
    <dbReference type="NCBI Taxonomy" id="1866326"/>
    <lineage>
        <taxon>Bacteria</taxon>
        <taxon>Pseudomonadati</taxon>
        <taxon>Pseudomonadota</taxon>
        <taxon>Alphaproteobacteria</taxon>
        <taxon>Parvularculales</taxon>
        <taxon>Parvularculaceae</taxon>
        <taxon>Hyphococcus</taxon>
    </lineage>
</organism>
<feature type="transmembrane region" description="Helical" evidence="1">
    <location>
        <begin position="41"/>
        <end position="63"/>
    </location>
</feature>
<proteinExistence type="predicted"/>
<reference evidence="2" key="1">
    <citation type="submission" date="2023-02" db="EMBL/GenBank/DDBJ databases">
        <title>Genome sequence of Hyphococcus flavus.</title>
        <authorList>
            <person name="Rong J.-C."/>
            <person name="Zhao Q."/>
            <person name="Yi M."/>
            <person name="Wu J.-Y."/>
        </authorList>
    </citation>
    <scope>NUCLEOTIDE SEQUENCE</scope>
    <source>
        <strain evidence="2">MCCC 1K03223</strain>
    </source>
</reference>
<evidence type="ECO:0000313" key="3">
    <source>
        <dbReference type="Proteomes" id="UP001214043"/>
    </source>
</evidence>
<dbReference type="AlphaFoldDB" id="A0AAE9ZES5"/>
<gene>
    <name evidence="2" type="ORF">PUV54_01225</name>
</gene>
<keyword evidence="3" id="KW-1185">Reference proteome</keyword>
<feature type="transmembrane region" description="Helical" evidence="1">
    <location>
        <begin position="83"/>
        <end position="105"/>
    </location>
</feature>
<keyword evidence="1" id="KW-1133">Transmembrane helix</keyword>
<dbReference type="KEGG" id="hfl:PUV54_01225"/>
<name>A0AAE9ZES5_9PROT</name>
<keyword evidence="1" id="KW-0472">Membrane</keyword>
<dbReference type="Proteomes" id="UP001214043">
    <property type="component" value="Chromosome"/>
</dbReference>
<evidence type="ECO:0000313" key="2">
    <source>
        <dbReference type="EMBL" id="WDI31807.1"/>
    </source>
</evidence>
<feature type="transmembrane region" description="Helical" evidence="1">
    <location>
        <begin position="144"/>
        <end position="164"/>
    </location>
</feature>
<keyword evidence="1" id="KW-0812">Transmembrane</keyword>
<dbReference type="EMBL" id="CP118166">
    <property type="protein sequence ID" value="WDI31807.1"/>
    <property type="molecule type" value="Genomic_DNA"/>
</dbReference>
<sequence length="190" mass="20477">MFRYHARYEQDGGGVGWLKQPVSSEQQLAEQIRVNVAFEQMIVAVLAGAFAGGGLVFIIQFGAFVLSGGMTLSGFVNVFLETLLAGFLIFLVGFFSSVAIGAPLFMALEKRKRRNLWPYLAAAMGVALATIVFRAGGLPAQGDLTLMTLAVVIVPALIIALTFARLMKPHWRAAEKAEQAAAGPIVFRMQ</sequence>
<feature type="transmembrane region" description="Helical" evidence="1">
    <location>
        <begin position="117"/>
        <end position="138"/>
    </location>
</feature>
<evidence type="ECO:0000256" key="1">
    <source>
        <dbReference type="SAM" id="Phobius"/>
    </source>
</evidence>